<evidence type="ECO:0000256" key="1">
    <source>
        <dbReference type="ARBA" id="ARBA00007819"/>
    </source>
</evidence>
<evidence type="ECO:0000259" key="6">
    <source>
        <dbReference type="Pfam" id="PF03944"/>
    </source>
</evidence>
<dbReference type="AlphaFoldDB" id="A0A9W5KVY8"/>
<keyword evidence="2" id="KW-0800">Toxin</keyword>
<accession>A0A9W5KVY8</accession>
<evidence type="ECO:0000256" key="2">
    <source>
        <dbReference type="ARBA" id="ARBA00022656"/>
    </source>
</evidence>
<evidence type="ECO:0000259" key="8">
    <source>
        <dbReference type="Pfam" id="PF17997"/>
    </source>
</evidence>
<dbReference type="SMR" id="A0A9W5KVY8"/>
<evidence type="ECO:0000256" key="3">
    <source>
        <dbReference type="ARBA" id="ARBA00022969"/>
    </source>
</evidence>
<name>A0A9W5KVY8_BACCE</name>
<dbReference type="InterPro" id="IPR036716">
    <property type="entry name" value="Pest_crys_N_sf"/>
</dbReference>
<dbReference type="GO" id="GO:0001907">
    <property type="term" value="P:symbiont-mediated killing of host cell"/>
    <property type="evidence" value="ECO:0007669"/>
    <property type="project" value="InterPro"/>
</dbReference>
<dbReference type="InterPro" id="IPR041587">
    <property type="entry name" value="Cry_V"/>
</dbReference>
<gene>
    <name evidence="9" type="ORF">IK5_03449</name>
</gene>
<protein>
    <recommendedName>
        <fullName evidence="5">Crystaline entomocidal protoxin</fullName>
    </recommendedName>
</protein>
<feature type="domain" description="Pesticidal crystal protein Cry" evidence="8">
    <location>
        <begin position="795"/>
        <end position="918"/>
    </location>
</feature>
<dbReference type="RefSeq" id="WP_000259086.1">
    <property type="nucleotide sequence ID" value="NZ_JH791881.1"/>
</dbReference>
<evidence type="ECO:0000256" key="5">
    <source>
        <dbReference type="ARBA" id="ARBA00029653"/>
    </source>
</evidence>
<dbReference type="InterPro" id="IPR038979">
    <property type="entry name" value="Pest_crys"/>
</dbReference>
<dbReference type="PANTHER" id="PTHR37003">
    <property type="entry name" value="ENDOTOXIN_N DOMAIN-CONTAINING PROTEIN-RELATED"/>
    <property type="match status" value="1"/>
</dbReference>
<reference evidence="9 10" key="1">
    <citation type="submission" date="2012-04" db="EMBL/GenBank/DDBJ databases">
        <title>The Genome Sequence of Bacillus cereus VD154.</title>
        <authorList>
            <consortium name="The Broad Institute Genome Sequencing Platform"/>
            <consortium name="The Broad Institute Genome Sequencing Center for Infectious Disease"/>
            <person name="Feldgarden M."/>
            <person name="Van der Auwera G.A."/>
            <person name="Mahillon J."/>
            <person name="Duprez V."/>
            <person name="Timmery S."/>
            <person name="Mattelet C."/>
            <person name="Dierick K."/>
            <person name="Sun M."/>
            <person name="Yu Z."/>
            <person name="Zhu L."/>
            <person name="Hu X."/>
            <person name="Shank E.B."/>
            <person name="Swiecicka I."/>
            <person name="Hansen B.M."/>
            <person name="Andrup L."/>
            <person name="Young S.K."/>
            <person name="Zeng Q."/>
            <person name="Gargeya S."/>
            <person name="Fitzgerald M."/>
            <person name="Haas B."/>
            <person name="Abouelleil A."/>
            <person name="Alvarado L."/>
            <person name="Arachchi H.M."/>
            <person name="Berlin A."/>
            <person name="Chapman S.B."/>
            <person name="Goldberg J."/>
            <person name="Griggs A."/>
            <person name="Gujja S."/>
            <person name="Hansen M."/>
            <person name="Howarth C."/>
            <person name="Imamovic A."/>
            <person name="Larimer J."/>
            <person name="McCowen C."/>
            <person name="Montmayeur A."/>
            <person name="Murphy C."/>
            <person name="Neiman D."/>
            <person name="Pearson M."/>
            <person name="Priest M."/>
            <person name="Roberts A."/>
            <person name="Saif S."/>
            <person name="Shea T."/>
            <person name="Sisk P."/>
            <person name="Sykes S."/>
            <person name="Wortman J."/>
            <person name="Nusbaum C."/>
            <person name="Birren B."/>
        </authorList>
    </citation>
    <scope>NUCLEOTIDE SEQUENCE [LARGE SCALE GENOMIC DNA]</scope>
    <source>
        <strain evidence="9 10">VD154</strain>
    </source>
</reference>
<dbReference type="PANTHER" id="PTHR37003:SF2">
    <property type="entry name" value="PESTICIDAL CRYSTAL PROTEIN N-TERMINAL DOMAIN-CONTAINING PROTEIN"/>
    <property type="match status" value="1"/>
</dbReference>
<dbReference type="EMBL" id="AHFG01000037">
    <property type="protein sequence ID" value="EJR70782.1"/>
    <property type="molecule type" value="Genomic_DNA"/>
</dbReference>
<evidence type="ECO:0000259" key="7">
    <source>
        <dbReference type="Pfam" id="PF03945"/>
    </source>
</evidence>
<dbReference type="Gene3D" id="1.20.190.10">
    <property type="entry name" value="Pesticidal crystal protein, N-terminal domain"/>
    <property type="match status" value="1"/>
</dbReference>
<sequence length="1179" mass="131441">MVTVNEIYPSYYNVLASPYVFESNTDSIEKAVDDFRKGLAKGDVTKQVVNIIESIKDGKFNYQTVITSILSLASMVLPEIGFFMPIIGLFFSALSGGGPSIDIGSIFKAIQPAIQQMIDKSLTEDNIKDMDTQATVLQTQLKAYQTQLKAYTSITNPGTTDISDLHRVLDNTIEQLNSNLAFFQKEGYKDIGLPYYCLFATLYFTLLSDKIKNGVKWGYNSQAIPSFQTTFDTDLASHTQYVLNTYFENMPKSDDPARDARDDGDDGDAKFENKKAKYIRGMTLSCLDYVSLWPTFSPRDYSQEVDVEQTRTIVASPNISYFAHNIAPPPYHSPLSRIKIYNIVDPLYYGLPIIGAEKWDQSGGYETEGKLNGVQTPSVTFPQNDPVIQTLPCVAGPAESIIGVIGGYTFNLKSGNQLSLLPDHVLPMPCSLVGGLVGDEEDVKFPDNHKLNYMIDAKTSGYSVTVFENLVPENIIGQPVDTDNGNTVLQIKGFPAEKGRIGNPDQGELHYVYEPGNGAAAIDLKPYQILELPFYNYTNGDYHVRIRYASKSDIPAYFSVNTPNGSQARGPITLPNTETQASAVPGMSGKYAFNEGATVTIPVVKDKDYCTVNIQNNSQEALFIDRIEFVPKTNLCDNLHCDCNNPVDTDCQMCCICASLTDCDCNNPHGFDCAICCSLGISHPSFVTLTDLQNITTQVNALFASETKNMLAKEVNDHDIEEVVLKVDALSDEVFGTEKKALRKLVNQAKRLSKARNLLVGGSFENWDAWYKGQKVIRLSDHELLKGDHVFLPSPTLYPSYIFQKVEESKLKPNTRYTVSGFIAHAIGLEIVVSRYGQEIKKVVQVPYGEAFPLTPIGRICCQSYSTSNGKPVDPHFFSYSIDVGALDVEANPGIEFGLRIVERTGMARVSNLEIREDRSLTANELRIVQRAARDWKTTYDQERAEVTALIQPVLNQINGLYENGDWNGVIRSGISYHDVESIVLPTLPKLRHWFISDMLSAQGNIIARFQEVLNFAHRQLEENTLLHNGHFTTDAANWTVEGDAHQRTLEDGRRVLRFPDWSSSVSQTIEIENFDPNKEYQLVFHGQGEGTVTLEHGEETKYIETHTHHFANFTTSQRQGLTFESNKVTVTISSEDGEFLVDNIALVEVPMFNKNQMVNENRGININSNTNMNSSNNQ</sequence>
<dbReference type="GO" id="GO:0030435">
    <property type="term" value="P:sporulation resulting in formation of a cellular spore"/>
    <property type="evidence" value="ECO:0007669"/>
    <property type="project" value="UniProtKB-KW"/>
</dbReference>
<dbReference type="Pfam" id="PF17997">
    <property type="entry name" value="Cry1Ac_D5"/>
    <property type="match status" value="1"/>
</dbReference>
<dbReference type="SUPFAM" id="SSF49785">
    <property type="entry name" value="Galactose-binding domain-like"/>
    <property type="match status" value="2"/>
</dbReference>
<evidence type="ECO:0000256" key="4">
    <source>
        <dbReference type="ARBA" id="ARBA00023026"/>
    </source>
</evidence>
<feature type="domain" description="Pesticidal crystal protein" evidence="6">
    <location>
        <begin position="491"/>
        <end position="632"/>
    </location>
</feature>
<proteinExistence type="inferred from homology"/>
<dbReference type="InterPro" id="IPR005638">
    <property type="entry name" value="Pest_crys_dom-III"/>
</dbReference>
<dbReference type="Gene3D" id="2.60.120.260">
    <property type="entry name" value="Galactose-binding domain-like"/>
    <property type="match status" value="2"/>
</dbReference>
<evidence type="ECO:0000313" key="10">
    <source>
        <dbReference type="Proteomes" id="UP000006967"/>
    </source>
</evidence>
<feature type="domain" description="Pesticidal crystal protein" evidence="7">
    <location>
        <begin position="70"/>
        <end position="296"/>
    </location>
</feature>
<dbReference type="Proteomes" id="UP000006967">
    <property type="component" value="Unassembled WGS sequence"/>
</dbReference>
<dbReference type="GO" id="GO:0090729">
    <property type="term" value="F:toxin activity"/>
    <property type="evidence" value="ECO:0007669"/>
    <property type="project" value="UniProtKB-KW"/>
</dbReference>
<dbReference type="SUPFAM" id="SSF56849">
    <property type="entry name" value="delta-Endotoxin (insectocide), N-terminal domain"/>
    <property type="match status" value="1"/>
</dbReference>
<evidence type="ECO:0000313" key="9">
    <source>
        <dbReference type="EMBL" id="EJR70782.1"/>
    </source>
</evidence>
<organism evidence="9 10">
    <name type="scientific">Bacillus cereus VD154</name>
    <dbReference type="NCBI Taxonomy" id="1053238"/>
    <lineage>
        <taxon>Bacteria</taxon>
        <taxon>Bacillati</taxon>
        <taxon>Bacillota</taxon>
        <taxon>Bacilli</taxon>
        <taxon>Bacillales</taxon>
        <taxon>Bacillaceae</taxon>
        <taxon>Bacillus</taxon>
        <taxon>Bacillus cereus group</taxon>
    </lineage>
</organism>
<dbReference type="InterPro" id="IPR008979">
    <property type="entry name" value="Galactose-bd-like_sf"/>
</dbReference>
<dbReference type="InterPro" id="IPR005639">
    <property type="entry name" value="Pest_crys_dom_I"/>
</dbReference>
<comment type="caution">
    <text evidence="9">The sequence shown here is derived from an EMBL/GenBank/DDBJ whole genome shotgun (WGS) entry which is preliminary data.</text>
</comment>
<keyword evidence="3" id="KW-0749">Sporulation</keyword>
<keyword evidence="4" id="KW-0843">Virulence</keyword>
<dbReference type="Pfam" id="PF03945">
    <property type="entry name" value="Endotoxin_N"/>
    <property type="match status" value="1"/>
</dbReference>
<comment type="similarity">
    <text evidence="1">Belongs to the delta endotoxin family.</text>
</comment>
<dbReference type="Pfam" id="PF03944">
    <property type="entry name" value="Endotoxin_C"/>
    <property type="match status" value="1"/>
</dbReference>